<feature type="transmembrane region" description="Helical" evidence="2">
    <location>
        <begin position="174"/>
        <end position="197"/>
    </location>
</feature>
<feature type="transmembrane region" description="Helical" evidence="2">
    <location>
        <begin position="142"/>
        <end position="162"/>
    </location>
</feature>
<dbReference type="InterPro" id="IPR014221">
    <property type="entry name" value="SpoII_E"/>
</dbReference>
<accession>A0A6I6DKQ8</accession>
<dbReference type="PANTHER" id="PTHR43156">
    <property type="entry name" value="STAGE II SPORULATION PROTEIN E-RELATED"/>
    <property type="match status" value="1"/>
</dbReference>
<dbReference type="Pfam" id="PF19732">
    <property type="entry name" value="SpoIIE_N"/>
    <property type="match status" value="1"/>
</dbReference>
<evidence type="ECO:0000256" key="1">
    <source>
        <dbReference type="ARBA" id="ARBA00022801"/>
    </source>
</evidence>
<evidence type="ECO:0000259" key="3">
    <source>
        <dbReference type="SMART" id="SM00331"/>
    </source>
</evidence>
<organism evidence="4 5">
    <name type="scientific">Candidatus Syntrophocurvum alkaliphilum</name>
    <dbReference type="NCBI Taxonomy" id="2293317"/>
    <lineage>
        <taxon>Bacteria</taxon>
        <taxon>Bacillati</taxon>
        <taxon>Bacillota</taxon>
        <taxon>Clostridia</taxon>
        <taxon>Eubacteriales</taxon>
        <taxon>Syntrophomonadaceae</taxon>
        <taxon>Candidatus Syntrophocurvum</taxon>
    </lineage>
</organism>
<dbReference type="InterPro" id="IPR052016">
    <property type="entry name" value="Bact_Sigma-Reg"/>
</dbReference>
<feature type="transmembrane region" description="Helical" evidence="2">
    <location>
        <begin position="318"/>
        <end position="335"/>
    </location>
</feature>
<keyword evidence="2" id="KW-0472">Membrane</keyword>
<dbReference type="GO" id="GO:0004722">
    <property type="term" value="F:protein serine/threonine phosphatase activity"/>
    <property type="evidence" value="ECO:0007669"/>
    <property type="project" value="InterPro"/>
</dbReference>
<dbReference type="KEGG" id="salq:SYNTR_1923"/>
<feature type="domain" description="PPM-type phosphatase" evidence="3">
    <location>
        <begin position="609"/>
        <end position="820"/>
    </location>
</feature>
<reference evidence="5" key="1">
    <citation type="journal article" date="2019" name="Microbiology">
        <title>Complete Genome Sequence of an Uncultured Bacterium of the Candidate Phylum Bipolaricaulota.</title>
        <authorList>
            <person name="Kadnikov V.V."/>
            <person name="Mardanov A.V."/>
            <person name="Beletsky A.V."/>
            <person name="Frank Y.A."/>
            <person name="Karnachuk O.V."/>
            <person name="Ravin N.V."/>
        </authorList>
    </citation>
    <scope>NUCLEOTIDE SEQUENCE [LARGE SCALE GENOMIC DNA]</scope>
</reference>
<gene>
    <name evidence="4" type="ORF">SYNTR_1923</name>
</gene>
<dbReference type="EMBL" id="CP046457">
    <property type="protein sequence ID" value="QGU00517.1"/>
    <property type="molecule type" value="Genomic_DNA"/>
</dbReference>
<feature type="transmembrane region" description="Helical" evidence="2">
    <location>
        <begin position="209"/>
        <end position="228"/>
    </location>
</feature>
<dbReference type="PANTHER" id="PTHR43156:SF2">
    <property type="entry name" value="STAGE II SPORULATION PROTEIN E"/>
    <property type="match status" value="1"/>
</dbReference>
<dbReference type="Gene3D" id="3.60.40.10">
    <property type="entry name" value="PPM-type phosphatase domain"/>
    <property type="match status" value="1"/>
</dbReference>
<dbReference type="NCBIfam" id="TIGR02865">
    <property type="entry name" value="spore_II_E"/>
    <property type="match status" value="1"/>
</dbReference>
<dbReference type="Proteomes" id="UP000426444">
    <property type="component" value="Chromosome"/>
</dbReference>
<keyword evidence="2" id="KW-0812">Transmembrane</keyword>
<dbReference type="Pfam" id="PF07228">
    <property type="entry name" value="SpoIIE"/>
    <property type="match status" value="1"/>
</dbReference>
<keyword evidence="2" id="KW-1133">Transmembrane helix</keyword>
<dbReference type="SUPFAM" id="SSF81606">
    <property type="entry name" value="PP2C-like"/>
    <property type="match status" value="1"/>
</dbReference>
<dbReference type="AlphaFoldDB" id="A0A6I6DKQ8"/>
<feature type="transmembrane region" description="Helical" evidence="2">
    <location>
        <begin position="295"/>
        <end position="312"/>
    </location>
</feature>
<evidence type="ECO:0000313" key="5">
    <source>
        <dbReference type="Proteomes" id="UP000426444"/>
    </source>
</evidence>
<protein>
    <submittedName>
        <fullName evidence="4">Stage II sporulation serine phosphatase for sigma-F activation (SpoIIE)</fullName>
    </submittedName>
</protein>
<name>A0A6I6DKQ8_9FIRM</name>
<dbReference type="SMART" id="SM00331">
    <property type="entry name" value="PP2C_SIG"/>
    <property type="match status" value="1"/>
</dbReference>
<sequence>MLDRLEIYPYQRVAEQPVRKPKSKKTISIDYIKKLMGGSKTLITANRREAIKDLVTVENIVLVIAAVIMARAFILGDLLPFIFAFVAAFGFVDNRKAILLAVAGTAGFATVLEGYALWSNIVALFALVGVLYYITIPDERKWWALPFMVSASIILVKTVLLLTQGLTFYNEMVVIFEALLAGILTFVLVVASDVVKARKPLVTFSFEEIAAFMILGIGIIMGLNDVYIGSLSLTGILCKFTILVAAFLWGSGGGTMVGVMAGVIPSVASSIFAHTLGMYAVAGLLAGLFKNFGRVGVIIGFMLGAMGISFFIQDINTAILGLWEAAIASIVFFLLPSSLKEKVPIQSLGPISNLKEKDFELIDGKIKEAAQNRIHHLAGVFDELSSTFTDEQTIKVKNNKELYLNYLYEELSQGFCEGCSRHHNCWDKDSYNTSQELLDLFTIAETYGQIEYENCSIEFKRRCLYSRDLISTVNYLFDNLRMNEYWTEKLEESRGLVANQLKGVSHLIKGLAEEIDIKTVLDFELREKLFKETKNYGLNIKELNPIRTNGDQLYINIITDSCTTGDNCELNISQSISSIMGEKMEVCEKRCPHFMGKGSCEFTLTRSFNYKVISGAAQVAKDKVCGDSFTIATLKEGKELIALSDGMGVGEVASTESKTAVGLLENLLNSGFNKEISLKTINSALLLRSTNETFATIDMTMIDLYTAEVDFIKIGCAPSYIKRGKKVGVVTSNSLPAGILDDVEVKSQKRSLCPKDMLVMVSDGVLENARGKDGEEWLMQLLSNLNEDDPQIVAETILNHALAQARGIPNDDMSVICMYIDLNFPN</sequence>
<dbReference type="InterPro" id="IPR001932">
    <property type="entry name" value="PPM-type_phosphatase-like_dom"/>
</dbReference>
<feature type="transmembrane region" description="Helical" evidence="2">
    <location>
        <begin position="115"/>
        <end position="136"/>
    </location>
</feature>
<dbReference type="OrthoDB" id="9763774at2"/>
<keyword evidence="5" id="KW-1185">Reference proteome</keyword>
<dbReference type="InterPro" id="IPR036457">
    <property type="entry name" value="PPM-type-like_dom_sf"/>
</dbReference>
<proteinExistence type="predicted"/>
<evidence type="ECO:0000313" key="4">
    <source>
        <dbReference type="EMBL" id="QGU00517.1"/>
    </source>
</evidence>
<dbReference type="InterPro" id="IPR045768">
    <property type="entry name" value="SpoIIE_N"/>
</dbReference>
<feature type="transmembrane region" description="Helical" evidence="2">
    <location>
        <begin position="81"/>
        <end position="103"/>
    </location>
</feature>
<keyword evidence="1" id="KW-0378">Hydrolase</keyword>
<dbReference type="RefSeq" id="WP_156204292.1">
    <property type="nucleotide sequence ID" value="NZ_CP046457.1"/>
</dbReference>
<evidence type="ECO:0000256" key="2">
    <source>
        <dbReference type="SAM" id="Phobius"/>
    </source>
</evidence>